<organism evidence="3">
    <name type="scientific">Strombidinopsis acuminata</name>
    <dbReference type="NCBI Taxonomy" id="141414"/>
    <lineage>
        <taxon>Eukaryota</taxon>
        <taxon>Sar</taxon>
        <taxon>Alveolata</taxon>
        <taxon>Ciliophora</taxon>
        <taxon>Intramacronucleata</taxon>
        <taxon>Spirotrichea</taxon>
        <taxon>Choreotrichia</taxon>
        <taxon>Choreotrichida</taxon>
        <taxon>Strombidinopsidae</taxon>
        <taxon>Strombidinopsis</taxon>
    </lineage>
</organism>
<proteinExistence type="predicted"/>
<dbReference type="EMBL" id="HBIQ01076802">
    <property type="protein sequence ID" value="CAE0579931.1"/>
    <property type="molecule type" value="Transcribed_RNA"/>
</dbReference>
<evidence type="ECO:0000313" key="3">
    <source>
        <dbReference type="EMBL" id="CAE0579931.1"/>
    </source>
</evidence>
<dbReference type="PANTHER" id="PTHR23149">
    <property type="entry name" value="G PATCH DOMAIN CONTAINING PROTEIN"/>
    <property type="match status" value="1"/>
</dbReference>
<name>A0A7S3TBV5_9SPIT</name>
<gene>
    <name evidence="3" type="ORF">SACU0126_LOCUS24473</name>
</gene>
<feature type="domain" description="G-patch" evidence="2">
    <location>
        <begin position="22"/>
        <end position="68"/>
    </location>
</feature>
<dbReference type="SMART" id="SM00443">
    <property type="entry name" value="G_patch"/>
    <property type="match status" value="1"/>
</dbReference>
<dbReference type="Pfam" id="PF01585">
    <property type="entry name" value="G-patch"/>
    <property type="match status" value="1"/>
</dbReference>
<dbReference type="AlphaFoldDB" id="A0A7S3TBV5"/>
<feature type="region of interest" description="Disordered" evidence="1">
    <location>
        <begin position="1"/>
        <end position="23"/>
    </location>
</feature>
<feature type="region of interest" description="Disordered" evidence="1">
    <location>
        <begin position="91"/>
        <end position="132"/>
    </location>
</feature>
<dbReference type="InterPro" id="IPR000467">
    <property type="entry name" value="G_patch_dom"/>
</dbReference>
<evidence type="ECO:0000259" key="2">
    <source>
        <dbReference type="PROSITE" id="PS50174"/>
    </source>
</evidence>
<sequence length="154" mass="16850">MARKYQERLALSSGVNSSKPFESDFGKRIMQKYGWQEGQGLGRKRDGRTECIQALRRENSVGLGSEKRKAEDAWDNWWADCFNNVAKRIAVTAGDGGPTRQAKDDSDSSDDEPEGVEANASTDTGGLKTTGVKRAAAMAGKLRRVLRQEKPAGV</sequence>
<reference evidence="3" key="1">
    <citation type="submission" date="2021-01" db="EMBL/GenBank/DDBJ databases">
        <authorList>
            <person name="Corre E."/>
            <person name="Pelletier E."/>
            <person name="Niang G."/>
            <person name="Scheremetjew M."/>
            <person name="Finn R."/>
            <person name="Kale V."/>
            <person name="Holt S."/>
            <person name="Cochrane G."/>
            <person name="Meng A."/>
            <person name="Brown T."/>
            <person name="Cohen L."/>
        </authorList>
    </citation>
    <scope>NUCLEOTIDE SEQUENCE</scope>
    <source>
        <strain evidence="3">SPMC142</strain>
    </source>
</reference>
<evidence type="ECO:0000256" key="1">
    <source>
        <dbReference type="SAM" id="MobiDB-lite"/>
    </source>
</evidence>
<accession>A0A7S3TBV5</accession>
<dbReference type="InterPro" id="IPR050656">
    <property type="entry name" value="PINX1"/>
</dbReference>
<protein>
    <recommendedName>
        <fullName evidence="2">G-patch domain-containing protein</fullName>
    </recommendedName>
</protein>
<dbReference type="PROSITE" id="PS50174">
    <property type="entry name" value="G_PATCH"/>
    <property type="match status" value="1"/>
</dbReference>
<dbReference type="GO" id="GO:0003676">
    <property type="term" value="F:nucleic acid binding"/>
    <property type="evidence" value="ECO:0007669"/>
    <property type="project" value="InterPro"/>
</dbReference>